<comment type="caution">
    <text evidence="1">The sequence shown here is derived from an EMBL/GenBank/DDBJ whole genome shotgun (WGS) entry which is preliminary data.</text>
</comment>
<gene>
    <name evidence="1" type="ORF">GLOIN_2v1775332</name>
</gene>
<evidence type="ECO:0000313" key="2">
    <source>
        <dbReference type="Proteomes" id="UP000018888"/>
    </source>
</evidence>
<accession>A0A2P4PZX2</accession>
<dbReference type="VEuPathDB" id="FungiDB:RhiirFUN_023348"/>
<protein>
    <recommendedName>
        <fullName evidence="3">F-box domain-containing protein</fullName>
    </recommendedName>
</protein>
<reference evidence="1 2" key="2">
    <citation type="journal article" date="2018" name="New Phytol.">
        <title>High intraspecific genome diversity in the model arbuscular mycorrhizal symbiont Rhizophagus irregularis.</title>
        <authorList>
            <person name="Chen E.C.H."/>
            <person name="Morin E."/>
            <person name="Beaudet D."/>
            <person name="Noel J."/>
            <person name="Yildirir G."/>
            <person name="Ndikumana S."/>
            <person name="Charron P."/>
            <person name="St-Onge C."/>
            <person name="Giorgi J."/>
            <person name="Kruger M."/>
            <person name="Marton T."/>
            <person name="Ropars J."/>
            <person name="Grigoriev I.V."/>
            <person name="Hainaut M."/>
            <person name="Henrissat B."/>
            <person name="Roux C."/>
            <person name="Martin F."/>
            <person name="Corradi N."/>
        </authorList>
    </citation>
    <scope>NUCLEOTIDE SEQUENCE [LARGE SCALE GENOMIC DNA]</scope>
    <source>
        <strain evidence="1 2">DAOM 197198</strain>
    </source>
</reference>
<dbReference type="AlphaFoldDB" id="A0A2P4PZX2"/>
<evidence type="ECO:0008006" key="3">
    <source>
        <dbReference type="Google" id="ProtNLM"/>
    </source>
</evidence>
<dbReference type="InterPro" id="IPR032675">
    <property type="entry name" value="LRR_dom_sf"/>
</dbReference>
<reference evidence="1 2" key="1">
    <citation type="journal article" date="2013" name="Proc. Natl. Acad. Sci. U.S.A.">
        <title>Genome of an arbuscular mycorrhizal fungus provides insight into the oldest plant symbiosis.</title>
        <authorList>
            <person name="Tisserant E."/>
            <person name="Malbreil M."/>
            <person name="Kuo A."/>
            <person name="Kohler A."/>
            <person name="Symeonidi A."/>
            <person name="Balestrini R."/>
            <person name="Charron P."/>
            <person name="Duensing N."/>
            <person name="Frei Dit Frey N."/>
            <person name="Gianinazzi-Pearson V."/>
            <person name="Gilbert L.B."/>
            <person name="Handa Y."/>
            <person name="Herr J.R."/>
            <person name="Hijri M."/>
            <person name="Koul R."/>
            <person name="Kawaguchi M."/>
            <person name="Krajinski F."/>
            <person name="Lammers P.J."/>
            <person name="Masclaux F.G."/>
            <person name="Murat C."/>
            <person name="Morin E."/>
            <person name="Ndikumana S."/>
            <person name="Pagni M."/>
            <person name="Petitpierre D."/>
            <person name="Requena N."/>
            <person name="Rosikiewicz P."/>
            <person name="Riley R."/>
            <person name="Saito K."/>
            <person name="San Clemente H."/>
            <person name="Shapiro H."/>
            <person name="van Tuinen D."/>
            <person name="Becard G."/>
            <person name="Bonfante P."/>
            <person name="Paszkowski U."/>
            <person name="Shachar-Hill Y.Y."/>
            <person name="Tuskan G.A."/>
            <person name="Young P.W."/>
            <person name="Sanders I.R."/>
            <person name="Henrissat B."/>
            <person name="Rensing S.A."/>
            <person name="Grigoriev I.V."/>
            <person name="Corradi N."/>
            <person name="Roux C."/>
            <person name="Martin F."/>
        </authorList>
    </citation>
    <scope>NUCLEOTIDE SEQUENCE [LARGE SCALE GENOMIC DNA]</scope>
    <source>
        <strain evidence="1 2">DAOM 197198</strain>
    </source>
</reference>
<organism evidence="1 2">
    <name type="scientific">Rhizophagus irregularis (strain DAOM 181602 / DAOM 197198 / MUCL 43194)</name>
    <name type="common">Arbuscular mycorrhizal fungus</name>
    <name type="synonym">Glomus intraradices</name>
    <dbReference type="NCBI Taxonomy" id="747089"/>
    <lineage>
        <taxon>Eukaryota</taxon>
        <taxon>Fungi</taxon>
        <taxon>Fungi incertae sedis</taxon>
        <taxon>Mucoromycota</taxon>
        <taxon>Glomeromycotina</taxon>
        <taxon>Glomeromycetes</taxon>
        <taxon>Glomerales</taxon>
        <taxon>Glomeraceae</taxon>
        <taxon>Rhizophagus</taxon>
    </lineage>
</organism>
<name>A0A2P4PZX2_RHIID</name>
<dbReference type="EMBL" id="AUPC02000114">
    <property type="protein sequence ID" value="POG70918.1"/>
    <property type="molecule type" value="Genomic_DNA"/>
</dbReference>
<sequence>MSFIVISLNSSFTRQIVNLNNPFKLKSLFIDERSQIDESIKLLLQKSGDYLEKYWVQILSLNLIDNLIDLEIFLKNSQNTFIEKLIISIRMKGFRMDILPYIKEYIMKKKRVKYLAIMNTFIKDSATVNIKSEDLFSLKNEVKEFEFNRQFCEIAVRICEEMFGIFKIFLKKIMMESKDLLQKEEFFIINLTQTRKPPLFNYPSFIKVITIRGIKRIIRNFPFDTKDFDSLHCIRMQLWCCSNICSEFFINYLKCHNIQSLNLNFIPLTSNGLKELIFSQNNFKTFLEINGKNSIDLYIPENPDNSLNLTIAKFCPNLKILSIVFEEDEFETFKLILNNCQYLKIIRLQYNAERCSNIKTFFRICEELEEFFINWKDRIPQKSLSLVITSSNIKLEELEKYMKIMIENYKKMGIIREFRITYYGILELYFIKF</sequence>
<dbReference type="SUPFAM" id="SSF52047">
    <property type="entry name" value="RNI-like"/>
    <property type="match status" value="1"/>
</dbReference>
<evidence type="ECO:0000313" key="1">
    <source>
        <dbReference type="EMBL" id="POG70918.1"/>
    </source>
</evidence>
<proteinExistence type="predicted"/>
<dbReference type="VEuPathDB" id="FungiDB:RhiirFUN_023349"/>
<keyword evidence="2" id="KW-1185">Reference proteome</keyword>
<dbReference type="Proteomes" id="UP000018888">
    <property type="component" value="Unassembled WGS sequence"/>
</dbReference>
<dbReference type="Gene3D" id="3.80.10.10">
    <property type="entry name" value="Ribonuclease Inhibitor"/>
    <property type="match status" value="1"/>
</dbReference>